<dbReference type="SMART" id="SM00345">
    <property type="entry name" value="HTH_GNTR"/>
    <property type="match status" value="1"/>
</dbReference>
<evidence type="ECO:0000313" key="5">
    <source>
        <dbReference type="EMBL" id="KSZ58687.1"/>
    </source>
</evidence>
<dbReference type="Pfam" id="PF00392">
    <property type="entry name" value="GntR"/>
    <property type="match status" value="1"/>
</dbReference>
<dbReference type="InterPro" id="IPR036388">
    <property type="entry name" value="WH-like_DNA-bd_sf"/>
</dbReference>
<dbReference type="Proteomes" id="UP000053060">
    <property type="component" value="Unassembled WGS sequence"/>
</dbReference>
<evidence type="ECO:0000313" key="6">
    <source>
        <dbReference type="Proteomes" id="UP000053060"/>
    </source>
</evidence>
<keyword evidence="3" id="KW-0804">Transcription</keyword>
<feature type="domain" description="HTH gntR-type" evidence="4">
    <location>
        <begin position="12"/>
        <end position="80"/>
    </location>
</feature>
<reference evidence="6" key="1">
    <citation type="submission" date="2015-01" db="EMBL/GenBank/DDBJ databases">
        <title>Draft genome sequence of Rhodococcus pyridinivorans strain KG-16, a hydrocarbon-degrading bacterium.</title>
        <authorList>
            <person name="Aggarwal R.K."/>
            <person name="Dawar C."/>
        </authorList>
    </citation>
    <scope>NUCLEOTIDE SEQUENCE [LARGE SCALE GENOMIC DNA]</scope>
    <source>
        <strain evidence="6">KG-16</strain>
    </source>
</reference>
<proteinExistence type="predicted"/>
<dbReference type="CDD" id="cd07377">
    <property type="entry name" value="WHTH_GntR"/>
    <property type="match status" value="1"/>
</dbReference>
<sequence>MLDLTIDPDSPVPPFEQLRRRIVELVHDGELIAGSKLPTVRGLADTLGIAPNTVAKTYRELEKLGVLEARGRAGTFVADTGDPTRTRAQRSTNEYVAEVRALGMSDEEILEFVSAALRAG</sequence>
<accession>A0A0V9UL24</accession>
<dbReference type="GO" id="GO:0003700">
    <property type="term" value="F:DNA-binding transcription factor activity"/>
    <property type="evidence" value="ECO:0007669"/>
    <property type="project" value="InterPro"/>
</dbReference>
<evidence type="ECO:0000256" key="2">
    <source>
        <dbReference type="ARBA" id="ARBA00023125"/>
    </source>
</evidence>
<dbReference type="EMBL" id="AZXY01000005">
    <property type="protein sequence ID" value="KSZ58687.1"/>
    <property type="molecule type" value="Genomic_DNA"/>
</dbReference>
<keyword evidence="1" id="KW-0805">Transcription regulation</keyword>
<organism evidence="5 6">
    <name type="scientific">Rhodococcus pyridinivorans KG-16</name>
    <dbReference type="NCBI Taxonomy" id="1441730"/>
    <lineage>
        <taxon>Bacteria</taxon>
        <taxon>Bacillati</taxon>
        <taxon>Actinomycetota</taxon>
        <taxon>Actinomycetes</taxon>
        <taxon>Mycobacteriales</taxon>
        <taxon>Nocardiaceae</taxon>
        <taxon>Rhodococcus</taxon>
    </lineage>
</organism>
<evidence type="ECO:0000259" key="4">
    <source>
        <dbReference type="PROSITE" id="PS50949"/>
    </source>
</evidence>
<dbReference type="PATRIC" id="fig|1441730.3.peg.2597"/>
<dbReference type="Gene3D" id="1.10.10.10">
    <property type="entry name" value="Winged helix-like DNA-binding domain superfamily/Winged helix DNA-binding domain"/>
    <property type="match status" value="1"/>
</dbReference>
<gene>
    <name evidence="5" type="ORF">Z045_12490</name>
</gene>
<comment type="caution">
    <text evidence="5">The sequence shown here is derived from an EMBL/GenBank/DDBJ whole genome shotgun (WGS) entry which is preliminary data.</text>
</comment>
<dbReference type="InterPro" id="IPR036390">
    <property type="entry name" value="WH_DNA-bd_sf"/>
</dbReference>
<keyword evidence="2" id="KW-0238">DNA-binding</keyword>
<dbReference type="AlphaFoldDB" id="A0A0V9UL24"/>
<dbReference type="GeneID" id="86864793"/>
<dbReference type="PANTHER" id="PTHR38445:SF9">
    <property type="entry name" value="HTH-TYPE TRANSCRIPTIONAL REPRESSOR YTRA"/>
    <property type="match status" value="1"/>
</dbReference>
<reference evidence="5 6" key="2">
    <citation type="journal article" date="2016" name="Genome Announc.">
        <title>Draft Genome Sequence of a Versatile Hydrocarbon-Degrading Bacterium, Rhodococcus pyridinivorans Strain KG-16, Collected from Oil Fields in India.</title>
        <authorList>
            <person name="Aggarwal R.K."/>
            <person name="Dawar C."/>
            <person name="Phanindranath R."/>
            <person name="Mutnuri L."/>
            <person name="Dayal A.M."/>
        </authorList>
    </citation>
    <scope>NUCLEOTIDE SEQUENCE [LARGE SCALE GENOMIC DNA]</scope>
    <source>
        <strain evidence="5 6">KG-16</strain>
    </source>
</reference>
<dbReference type="PROSITE" id="PS50949">
    <property type="entry name" value="HTH_GNTR"/>
    <property type="match status" value="1"/>
</dbReference>
<dbReference type="GO" id="GO:0003677">
    <property type="term" value="F:DNA binding"/>
    <property type="evidence" value="ECO:0007669"/>
    <property type="project" value="UniProtKB-KW"/>
</dbReference>
<dbReference type="InterPro" id="IPR000524">
    <property type="entry name" value="Tscrpt_reg_HTH_GntR"/>
</dbReference>
<evidence type="ECO:0000256" key="3">
    <source>
        <dbReference type="ARBA" id="ARBA00023163"/>
    </source>
</evidence>
<evidence type="ECO:0000256" key="1">
    <source>
        <dbReference type="ARBA" id="ARBA00023015"/>
    </source>
</evidence>
<dbReference type="SUPFAM" id="SSF46785">
    <property type="entry name" value="Winged helix' DNA-binding domain"/>
    <property type="match status" value="1"/>
</dbReference>
<dbReference type="RefSeq" id="WP_060652127.1">
    <property type="nucleotide sequence ID" value="NZ_AZXY01000005.1"/>
</dbReference>
<dbReference type="PANTHER" id="PTHR38445">
    <property type="entry name" value="HTH-TYPE TRANSCRIPTIONAL REPRESSOR YTRA"/>
    <property type="match status" value="1"/>
</dbReference>
<name>A0A0V9UL24_9NOCA</name>
<protein>
    <submittedName>
        <fullName evidence="5">GntR family transcriptional regulator</fullName>
    </submittedName>
</protein>